<dbReference type="AlphaFoldDB" id="A0A2M8GI87"/>
<accession>A0A2M8GI87</accession>
<dbReference type="EMBL" id="PFQN01000008">
    <property type="protein sequence ID" value="PJC77508.1"/>
    <property type="molecule type" value="Genomic_DNA"/>
</dbReference>
<sequence>KTMETLQGEKFSQVRQAAEKVFNYLNIKDEPKAADVIFILGGSSLEPINRAAQLYKEGFAPKIAFVSQGGKFGGEAVWGMTEVEKYKQVLL</sequence>
<feature type="non-terminal residue" evidence="1">
    <location>
        <position position="91"/>
    </location>
</feature>
<evidence type="ECO:0000313" key="1">
    <source>
        <dbReference type="EMBL" id="PJC77508.1"/>
    </source>
</evidence>
<reference evidence="2" key="1">
    <citation type="submission" date="2017-09" db="EMBL/GenBank/DDBJ databases">
        <title>Depth-based differentiation of microbial function through sediment-hosted aquifers and enrichment of novel symbionts in the deep terrestrial subsurface.</title>
        <authorList>
            <person name="Probst A.J."/>
            <person name="Ladd B."/>
            <person name="Jarett J.K."/>
            <person name="Geller-Mcgrath D.E."/>
            <person name="Sieber C.M.K."/>
            <person name="Emerson J.B."/>
            <person name="Anantharaman K."/>
            <person name="Thomas B.C."/>
            <person name="Malmstrom R."/>
            <person name="Stieglmeier M."/>
            <person name="Klingl A."/>
            <person name="Woyke T."/>
            <person name="Ryan C.M."/>
            <person name="Banfield J.F."/>
        </authorList>
    </citation>
    <scope>NUCLEOTIDE SEQUENCE [LARGE SCALE GENOMIC DNA]</scope>
</reference>
<protein>
    <submittedName>
        <fullName evidence="1">Uncharacterized protein</fullName>
    </submittedName>
</protein>
<proteinExistence type="predicted"/>
<feature type="non-terminal residue" evidence="1">
    <location>
        <position position="1"/>
    </location>
</feature>
<dbReference type="Proteomes" id="UP000230384">
    <property type="component" value="Unassembled WGS sequence"/>
</dbReference>
<name>A0A2M8GI87_9BACT</name>
<organism evidence="1 2">
    <name type="scientific">Candidatus Shapirobacteria bacterium CG_4_8_14_3_um_filter_39_11</name>
    <dbReference type="NCBI Taxonomy" id="1974875"/>
    <lineage>
        <taxon>Bacteria</taxon>
        <taxon>Candidatus Shapironibacteriota</taxon>
    </lineage>
</organism>
<gene>
    <name evidence="1" type="ORF">CO010_00495</name>
</gene>
<evidence type="ECO:0000313" key="2">
    <source>
        <dbReference type="Proteomes" id="UP000230384"/>
    </source>
</evidence>
<comment type="caution">
    <text evidence="1">The sequence shown here is derived from an EMBL/GenBank/DDBJ whole genome shotgun (WGS) entry which is preliminary data.</text>
</comment>